<feature type="transmembrane region" description="Helical" evidence="6">
    <location>
        <begin position="184"/>
        <end position="201"/>
    </location>
</feature>
<feature type="transmembrane region" description="Helical" evidence="6">
    <location>
        <begin position="39"/>
        <end position="62"/>
    </location>
</feature>
<protein>
    <submittedName>
        <fullName evidence="7">Lipopolysaccharide biosynthesis protein</fullName>
    </submittedName>
</protein>
<evidence type="ECO:0000256" key="1">
    <source>
        <dbReference type="ARBA" id="ARBA00004651"/>
    </source>
</evidence>
<organism evidence="7 8">
    <name type="scientific">candidate division WS5 bacterium</name>
    <dbReference type="NCBI Taxonomy" id="2093353"/>
    <lineage>
        <taxon>Bacteria</taxon>
        <taxon>candidate division WS5</taxon>
    </lineage>
</organism>
<keyword evidence="3 6" id="KW-0812">Transmembrane</keyword>
<name>A0A419DAP8_9BACT</name>
<comment type="caution">
    <text evidence="7">The sequence shown here is derived from an EMBL/GenBank/DDBJ whole genome shotgun (WGS) entry which is preliminary data.</text>
</comment>
<feature type="transmembrane region" description="Helical" evidence="6">
    <location>
        <begin position="90"/>
        <end position="111"/>
    </location>
</feature>
<sequence length="500" mass="56537">MSLTKRAASGIIWNQTYVVLSLGLSLAFNLFIVRQFDRYSYSIYIFAAGFVGVVLQLVSLGFENILDRYIPEYSSKGSISNVRFVFNRLFLVRSTILLNACVAILVTQKLLASLLKMPELTTLIGYLLAIIMVRGVFNLFPNFYMAQLKVKQARTVELCEQALHLLIVYYVLVVLKAVNIKYIFLAQLLIDGVIVVFYLIFLHKSWHGTADQGEIGDLRSLYRFGLYFWGTDLLTYMLAEKSDILLLGFLCADKEQIGIYNVGVMILLKISLLVLGGLRGLLLPTFSEAYARKKYDGVARVWDAFFKVILVSIIPSLFFLFFFARHFIIMLFTGNYVQSVVVLQLSIGFALLGWLLGSGLSMIVLMTLNKGGTVLWIRLGAGLLNLLLNFILIPYYGARGAVIATGFSQLSCSVVEFLIMQRHVALPYPFLFLGKLIFISSIALSVVIWFPIKGLWQLVMAGGIYLVLFLLIAHFIRFLTPSEREQLSEHQLFRYFAKAF</sequence>
<proteinExistence type="predicted"/>
<feature type="transmembrane region" description="Helical" evidence="6">
    <location>
        <begin position="432"/>
        <end position="452"/>
    </location>
</feature>
<feature type="transmembrane region" description="Helical" evidence="6">
    <location>
        <begin position="12"/>
        <end position="33"/>
    </location>
</feature>
<feature type="transmembrane region" description="Helical" evidence="6">
    <location>
        <begin position="304"/>
        <end position="329"/>
    </location>
</feature>
<evidence type="ECO:0000313" key="8">
    <source>
        <dbReference type="Proteomes" id="UP000285655"/>
    </source>
</evidence>
<evidence type="ECO:0000256" key="4">
    <source>
        <dbReference type="ARBA" id="ARBA00022989"/>
    </source>
</evidence>
<keyword evidence="5 6" id="KW-0472">Membrane</keyword>
<evidence type="ECO:0000256" key="3">
    <source>
        <dbReference type="ARBA" id="ARBA00022692"/>
    </source>
</evidence>
<feature type="transmembrane region" description="Helical" evidence="6">
    <location>
        <begin position="259"/>
        <end position="283"/>
    </location>
</feature>
<evidence type="ECO:0000256" key="5">
    <source>
        <dbReference type="ARBA" id="ARBA00023136"/>
    </source>
</evidence>
<accession>A0A419DAP8</accession>
<dbReference type="Proteomes" id="UP000285655">
    <property type="component" value="Unassembled WGS sequence"/>
</dbReference>
<evidence type="ECO:0000256" key="6">
    <source>
        <dbReference type="SAM" id="Phobius"/>
    </source>
</evidence>
<evidence type="ECO:0000256" key="2">
    <source>
        <dbReference type="ARBA" id="ARBA00022475"/>
    </source>
</evidence>
<dbReference type="EMBL" id="QZJW01000054">
    <property type="protein sequence ID" value="RJO60132.1"/>
    <property type="molecule type" value="Genomic_DNA"/>
</dbReference>
<dbReference type="InterPro" id="IPR050833">
    <property type="entry name" value="Poly_Biosynth_Transport"/>
</dbReference>
<feature type="transmembrane region" description="Helical" evidence="6">
    <location>
        <begin position="458"/>
        <end position="479"/>
    </location>
</feature>
<dbReference type="PANTHER" id="PTHR30250">
    <property type="entry name" value="PST FAMILY PREDICTED COLANIC ACID TRANSPORTER"/>
    <property type="match status" value="1"/>
</dbReference>
<keyword evidence="2" id="KW-1003">Cell membrane</keyword>
<feature type="transmembrane region" description="Helical" evidence="6">
    <location>
        <begin position="123"/>
        <end position="141"/>
    </location>
</feature>
<reference evidence="7 8" key="1">
    <citation type="journal article" date="2017" name="ISME J.">
        <title>Energy and carbon metabolisms in a deep terrestrial subsurface fluid microbial community.</title>
        <authorList>
            <person name="Momper L."/>
            <person name="Jungbluth S.P."/>
            <person name="Lee M.D."/>
            <person name="Amend J.P."/>
        </authorList>
    </citation>
    <scope>NUCLEOTIDE SEQUENCE [LARGE SCALE GENOMIC DNA]</scope>
    <source>
        <strain evidence="7">SURF_29</strain>
    </source>
</reference>
<evidence type="ECO:0000313" key="7">
    <source>
        <dbReference type="EMBL" id="RJO60132.1"/>
    </source>
</evidence>
<dbReference type="PANTHER" id="PTHR30250:SF11">
    <property type="entry name" value="O-ANTIGEN TRANSPORTER-RELATED"/>
    <property type="match status" value="1"/>
</dbReference>
<keyword evidence="4 6" id="KW-1133">Transmembrane helix</keyword>
<feature type="transmembrane region" description="Helical" evidence="6">
    <location>
        <begin position="341"/>
        <end position="368"/>
    </location>
</feature>
<gene>
    <name evidence="7" type="ORF">C4544_06110</name>
</gene>
<dbReference type="AlphaFoldDB" id="A0A419DAP8"/>
<dbReference type="InterPro" id="IPR002797">
    <property type="entry name" value="Polysacc_synth"/>
</dbReference>
<comment type="subcellular location">
    <subcellularLocation>
        <location evidence="1">Cell membrane</location>
        <topology evidence="1">Multi-pass membrane protein</topology>
    </subcellularLocation>
</comment>
<dbReference type="Pfam" id="PF01943">
    <property type="entry name" value="Polysacc_synt"/>
    <property type="match status" value="1"/>
</dbReference>
<feature type="transmembrane region" description="Helical" evidence="6">
    <location>
        <begin position="162"/>
        <end position="178"/>
    </location>
</feature>
<feature type="transmembrane region" description="Helical" evidence="6">
    <location>
        <begin position="375"/>
        <end position="396"/>
    </location>
</feature>
<dbReference type="GO" id="GO:0005886">
    <property type="term" value="C:plasma membrane"/>
    <property type="evidence" value="ECO:0007669"/>
    <property type="project" value="UniProtKB-SubCell"/>
</dbReference>